<feature type="compositionally biased region" description="Low complexity" evidence="1">
    <location>
        <begin position="24"/>
        <end position="33"/>
    </location>
</feature>
<dbReference type="RefSeq" id="WP_193348100.1">
    <property type="nucleotide sequence ID" value="NZ_JAAIYO010000002.1"/>
</dbReference>
<feature type="compositionally biased region" description="Basic and acidic residues" evidence="1">
    <location>
        <begin position="34"/>
        <end position="43"/>
    </location>
</feature>
<organism evidence="2 3">
    <name type="scientific">Corallococcus soli</name>
    <dbReference type="NCBI Taxonomy" id="2710757"/>
    <lineage>
        <taxon>Bacteria</taxon>
        <taxon>Pseudomonadati</taxon>
        <taxon>Myxococcota</taxon>
        <taxon>Myxococcia</taxon>
        <taxon>Myxococcales</taxon>
        <taxon>Cystobacterineae</taxon>
        <taxon>Myxococcaceae</taxon>
        <taxon>Corallococcus</taxon>
    </lineage>
</organism>
<accession>A0ABR9PLG6</accession>
<sequence length="179" mass="18812">MSSPIRFTPPPPPLPRPKAPVPVQPELGAGLREAAARAGRDASRSTFELSPPESPGPGCDSIGDLGGFGTPPPEPAKCAKNLSLGNGDSGQKPKTVTDPPYLWLGNTFRLENFRQLGKRIEELKEKLSELLLKPAGGEATPVHDVQEGRGSKSGSAPDYSQDRGSSRAGKPGRLDPDAT</sequence>
<dbReference type="Proteomes" id="UP001516472">
    <property type="component" value="Unassembled WGS sequence"/>
</dbReference>
<protein>
    <submittedName>
        <fullName evidence="2">Uncharacterized protein</fullName>
    </submittedName>
</protein>
<proteinExistence type="predicted"/>
<evidence type="ECO:0000313" key="2">
    <source>
        <dbReference type="EMBL" id="MBE4748731.1"/>
    </source>
</evidence>
<evidence type="ECO:0000313" key="3">
    <source>
        <dbReference type="Proteomes" id="UP001516472"/>
    </source>
</evidence>
<keyword evidence="3" id="KW-1185">Reference proteome</keyword>
<feature type="region of interest" description="Disordered" evidence="1">
    <location>
        <begin position="133"/>
        <end position="179"/>
    </location>
</feature>
<dbReference type="EMBL" id="JAAIYO010000002">
    <property type="protein sequence ID" value="MBE4748731.1"/>
    <property type="molecule type" value="Genomic_DNA"/>
</dbReference>
<gene>
    <name evidence="2" type="ORF">G4177_11215</name>
</gene>
<evidence type="ECO:0000256" key="1">
    <source>
        <dbReference type="SAM" id="MobiDB-lite"/>
    </source>
</evidence>
<reference evidence="2 3" key="1">
    <citation type="submission" date="2020-02" db="EMBL/GenBank/DDBJ databases">
        <authorList>
            <person name="Babadi Z.K."/>
            <person name="Risdian C."/>
            <person name="Ebrahimipour G.H."/>
            <person name="Wink J."/>
        </authorList>
    </citation>
    <scope>NUCLEOTIDE SEQUENCE [LARGE SCALE GENOMIC DNA]</scope>
    <source>
        <strain evidence="2 3">ZKHCc1 1396</strain>
    </source>
</reference>
<feature type="region of interest" description="Disordered" evidence="1">
    <location>
        <begin position="1"/>
        <end position="101"/>
    </location>
</feature>
<comment type="caution">
    <text evidence="2">The sequence shown here is derived from an EMBL/GenBank/DDBJ whole genome shotgun (WGS) entry which is preliminary data.</text>
</comment>
<feature type="compositionally biased region" description="Pro residues" evidence="1">
    <location>
        <begin position="7"/>
        <end position="23"/>
    </location>
</feature>
<name>A0ABR9PLG6_9BACT</name>